<dbReference type="GO" id="GO:0030001">
    <property type="term" value="P:metal ion transport"/>
    <property type="evidence" value="ECO:0007669"/>
    <property type="project" value="InterPro"/>
</dbReference>
<reference evidence="8 9" key="1">
    <citation type="submission" date="2016-10" db="EMBL/GenBank/DDBJ databases">
        <authorList>
            <person name="de Groot N.N."/>
        </authorList>
    </citation>
    <scope>NUCLEOTIDE SEQUENCE [LARGE SCALE GENOMIC DNA]</scope>
    <source>
        <strain evidence="8 9">CGMCC 1.6848</strain>
    </source>
</reference>
<feature type="signal peptide" evidence="7">
    <location>
        <begin position="1"/>
        <end position="23"/>
    </location>
</feature>
<evidence type="ECO:0000313" key="9">
    <source>
        <dbReference type="Proteomes" id="UP000199040"/>
    </source>
</evidence>
<evidence type="ECO:0000256" key="1">
    <source>
        <dbReference type="ARBA" id="ARBA00004196"/>
    </source>
</evidence>
<sequence length="327" mass="35039">MKRGIAIGGLATTLILGSASAQAQQTTPLDVVVTIGMLADVVEHVGGECVDVTALMGPGVDPHLYQAGARDVYTLQKADLILYSGYSLEGQLGDVLARFGEIKPTLAVAPASIDKETLITVQDSYGIDPHLWMAVDLWAQTVPTVADALIEQRPGCEAAIRDNAEHYAAQLEALHGWIEASIATIPDTQRILVTAHDAFNYYGRAYGIEVAGIQGISTETETGVADIRNMVDVVVERQVPAMFVESTINPRTVQAVIDAARQRGHEISIGGQLYSDAMDEAGTAGGTYVGMLYANTRHIVEALDGELQPLPDALQDWAERWDIATDQ</sequence>
<dbReference type="PANTHER" id="PTHR42953:SF1">
    <property type="entry name" value="METAL-BINDING PROTEIN HI_0362-RELATED"/>
    <property type="match status" value="1"/>
</dbReference>
<evidence type="ECO:0000256" key="2">
    <source>
        <dbReference type="ARBA" id="ARBA00011028"/>
    </source>
</evidence>
<protein>
    <submittedName>
        <fullName evidence="8">Manganese/zinc/iron transport system substrate-binding protein</fullName>
    </submittedName>
</protein>
<dbReference type="PRINTS" id="PR00691">
    <property type="entry name" value="ADHESINB"/>
</dbReference>
<dbReference type="PRINTS" id="PR00690">
    <property type="entry name" value="ADHESNFAMILY"/>
</dbReference>
<dbReference type="InterPro" id="IPR006127">
    <property type="entry name" value="ZnuA-like"/>
</dbReference>
<organism evidence="8 9">
    <name type="scientific">Modicisalibacter xianhensis</name>
    <dbReference type="NCBI Taxonomy" id="442341"/>
    <lineage>
        <taxon>Bacteria</taxon>
        <taxon>Pseudomonadati</taxon>
        <taxon>Pseudomonadota</taxon>
        <taxon>Gammaproteobacteria</taxon>
        <taxon>Oceanospirillales</taxon>
        <taxon>Halomonadaceae</taxon>
        <taxon>Modicisalibacter</taxon>
    </lineage>
</organism>
<proteinExistence type="inferred from homology"/>
<dbReference type="AlphaFoldDB" id="A0A1I3FUD7"/>
<keyword evidence="4" id="KW-0479">Metal-binding</keyword>
<dbReference type="GO" id="GO:0007155">
    <property type="term" value="P:cell adhesion"/>
    <property type="evidence" value="ECO:0007669"/>
    <property type="project" value="InterPro"/>
</dbReference>
<keyword evidence="5 7" id="KW-0732">Signal</keyword>
<dbReference type="InterPro" id="IPR006129">
    <property type="entry name" value="AdhesinB"/>
</dbReference>
<name>A0A1I3FUD7_9GAMM</name>
<comment type="similarity">
    <text evidence="2 6">Belongs to the bacterial solute-binding protein 9 family.</text>
</comment>
<evidence type="ECO:0000256" key="6">
    <source>
        <dbReference type="RuleBase" id="RU003512"/>
    </source>
</evidence>
<accession>A0A1I3FUD7</accession>
<dbReference type="Pfam" id="PF01297">
    <property type="entry name" value="ZnuA"/>
    <property type="match status" value="1"/>
</dbReference>
<dbReference type="RefSeq" id="WP_092850027.1">
    <property type="nucleotide sequence ID" value="NZ_FOPY01000021.1"/>
</dbReference>
<evidence type="ECO:0000256" key="4">
    <source>
        <dbReference type="ARBA" id="ARBA00022723"/>
    </source>
</evidence>
<comment type="subcellular location">
    <subcellularLocation>
        <location evidence="1">Cell envelope</location>
    </subcellularLocation>
</comment>
<dbReference type="InterPro" id="IPR050492">
    <property type="entry name" value="Bact_metal-bind_prot9"/>
</dbReference>
<evidence type="ECO:0000256" key="5">
    <source>
        <dbReference type="ARBA" id="ARBA00022729"/>
    </source>
</evidence>
<evidence type="ECO:0000256" key="3">
    <source>
        <dbReference type="ARBA" id="ARBA00022448"/>
    </source>
</evidence>
<dbReference type="GO" id="GO:0030313">
    <property type="term" value="C:cell envelope"/>
    <property type="evidence" value="ECO:0007669"/>
    <property type="project" value="UniProtKB-SubCell"/>
</dbReference>
<keyword evidence="3 6" id="KW-0813">Transport</keyword>
<evidence type="ECO:0000256" key="7">
    <source>
        <dbReference type="SAM" id="SignalP"/>
    </source>
</evidence>
<dbReference type="Gene3D" id="3.40.50.1980">
    <property type="entry name" value="Nitrogenase molybdenum iron protein domain"/>
    <property type="match status" value="2"/>
</dbReference>
<dbReference type="PANTHER" id="PTHR42953">
    <property type="entry name" value="HIGH-AFFINITY ZINC UPTAKE SYSTEM PROTEIN ZNUA-RELATED"/>
    <property type="match status" value="1"/>
</dbReference>
<dbReference type="GO" id="GO:0046872">
    <property type="term" value="F:metal ion binding"/>
    <property type="evidence" value="ECO:0007669"/>
    <property type="project" value="UniProtKB-KW"/>
</dbReference>
<dbReference type="InterPro" id="IPR006128">
    <property type="entry name" value="Lipoprotein_PsaA-like"/>
</dbReference>
<dbReference type="STRING" id="442341.SAMN04487959_12129"/>
<feature type="chain" id="PRO_5011710376" evidence="7">
    <location>
        <begin position="24"/>
        <end position="327"/>
    </location>
</feature>
<dbReference type="SUPFAM" id="SSF53807">
    <property type="entry name" value="Helical backbone' metal receptor"/>
    <property type="match status" value="1"/>
</dbReference>
<gene>
    <name evidence="8" type="ORF">SAMN04487959_12129</name>
</gene>
<keyword evidence="9" id="KW-1185">Reference proteome</keyword>
<dbReference type="Proteomes" id="UP000199040">
    <property type="component" value="Unassembled WGS sequence"/>
</dbReference>
<evidence type="ECO:0000313" key="8">
    <source>
        <dbReference type="EMBL" id="SFI14764.1"/>
    </source>
</evidence>
<dbReference type="EMBL" id="FOPY01000021">
    <property type="protein sequence ID" value="SFI14764.1"/>
    <property type="molecule type" value="Genomic_DNA"/>
</dbReference>